<name>A0A453EFK1_AEGTS</name>
<organism evidence="2 3">
    <name type="scientific">Aegilops tauschii subsp. strangulata</name>
    <name type="common">Goatgrass</name>
    <dbReference type="NCBI Taxonomy" id="200361"/>
    <lineage>
        <taxon>Eukaryota</taxon>
        <taxon>Viridiplantae</taxon>
        <taxon>Streptophyta</taxon>
        <taxon>Embryophyta</taxon>
        <taxon>Tracheophyta</taxon>
        <taxon>Spermatophyta</taxon>
        <taxon>Magnoliopsida</taxon>
        <taxon>Liliopsida</taxon>
        <taxon>Poales</taxon>
        <taxon>Poaceae</taxon>
        <taxon>BOP clade</taxon>
        <taxon>Pooideae</taxon>
        <taxon>Triticodae</taxon>
        <taxon>Triticeae</taxon>
        <taxon>Triticinae</taxon>
        <taxon>Aegilops</taxon>
    </lineage>
</organism>
<feature type="compositionally biased region" description="Low complexity" evidence="1">
    <location>
        <begin position="237"/>
        <end position="246"/>
    </location>
</feature>
<accession>A0A453EFK1</accession>
<dbReference type="Gramene" id="AET3Gv20324400.2">
    <property type="protein sequence ID" value="AET3Gv20324400.2"/>
    <property type="gene ID" value="AET3Gv20324400"/>
</dbReference>
<reference evidence="2" key="5">
    <citation type="journal article" date="2021" name="G3 (Bethesda)">
        <title>Aegilops tauschii genome assembly Aet v5.0 features greater sequence contiguity and improved annotation.</title>
        <authorList>
            <person name="Wang L."/>
            <person name="Zhu T."/>
            <person name="Rodriguez J.C."/>
            <person name="Deal K.R."/>
            <person name="Dubcovsky J."/>
            <person name="McGuire P.E."/>
            <person name="Lux T."/>
            <person name="Spannagl M."/>
            <person name="Mayer K.F.X."/>
            <person name="Baldrich P."/>
            <person name="Meyers B.C."/>
            <person name="Huo N."/>
            <person name="Gu Y.Q."/>
            <person name="Zhou H."/>
            <person name="Devos K.M."/>
            <person name="Bennetzen J.L."/>
            <person name="Unver T."/>
            <person name="Budak H."/>
            <person name="Gulick P.J."/>
            <person name="Galiba G."/>
            <person name="Kalapos B."/>
            <person name="Nelson D.R."/>
            <person name="Li P."/>
            <person name="You F.M."/>
            <person name="Luo M.C."/>
            <person name="Dvorak J."/>
        </authorList>
    </citation>
    <scope>NUCLEOTIDE SEQUENCE [LARGE SCALE GENOMIC DNA]</scope>
    <source>
        <strain evidence="2">cv. AL8/78</strain>
    </source>
</reference>
<dbReference type="EnsemblPlants" id="AET3Gv20324400.2">
    <property type="protein sequence ID" value="AET3Gv20324400.2"/>
    <property type="gene ID" value="AET3Gv20324400"/>
</dbReference>
<evidence type="ECO:0000313" key="2">
    <source>
        <dbReference type="EnsemblPlants" id="AET3Gv20324400.2"/>
    </source>
</evidence>
<dbReference type="PANTHER" id="PTHR33985:SF2">
    <property type="entry name" value="EXPRESSED PROTEIN"/>
    <property type="match status" value="1"/>
</dbReference>
<dbReference type="AlphaFoldDB" id="A0A453EFK1"/>
<feature type="region of interest" description="Disordered" evidence="1">
    <location>
        <begin position="191"/>
        <end position="444"/>
    </location>
</feature>
<dbReference type="Proteomes" id="UP000015105">
    <property type="component" value="Chromosome 3D"/>
</dbReference>
<evidence type="ECO:0000256" key="1">
    <source>
        <dbReference type="SAM" id="MobiDB-lite"/>
    </source>
</evidence>
<proteinExistence type="predicted"/>
<protein>
    <submittedName>
        <fullName evidence="2">Uncharacterized protein</fullName>
    </submittedName>
</protein>
<evidence type="ECO:0000313" key="3">
    <source>
        <dbReference type="Proteomes" id="UP000015105"/>
    </source>
</evidence>
<feature type="compositionally biased region" description="Basic residues" evidence="1">
    <location>
        <begin position="332"/>
        <end position="342"/>
    </location>
</feature>
<dbReference type="InterPro" id="IPR052806">
    <property type="entry name" value="Fasciclin-like_AGP"/>
</dbReference>
<reference evidence="2" key="3">
    <citation type="journal article" date="2017" name="Nature">
        <title>Genome sequence of the progenitor of the wheat D genome Aegilops tauschii.</title>
        <authorList>
            <person name="Luo M.C."/>
            <person name="Gu Y.Q."/>
            <person name="Puiu D."/>
            <person name="Wang H."/>
            <person name="Twardziok S.O."/>
            <person name="Deal K.R."/>
            <person name="Huo N."/>
            <person name="Zhu T."/>
            <person name="Wang L."/>
            <person name="Wang Y."/>
            <person name="McGuire P.E."/>
            <person name="Liu S."/>
            <person name="Long H."/>
            <person name="Ramasamy R.K."/>
            <person name="Rodriguez J.C."/>
            <person name="Van S.L."/>
            <person name="Yuan L."/>
            <person name="Wang Z."/>
            <person name="Xia Z."/>
            <person name="Xiao L."/>
            <person name="Anderson O.D."/>
            <person name="Ouyang S."/>
            <person name="Liang Y."/>
            <person name="Zimin A.V."/>
            <person name="Pertea G."/>
            <person name="Qi P."/>
            <person name="Bennetzen J.L."/>
            <person name="Dai X."/>
            <person name="Dawson M.W."/>
            <person name="Muller H.G."/>
            <person name="Kugler K."/>
            <person name="Rivarola-Duarte L."/>
            <person name="Spannagl M."/>
            <person name="Mayer K.F.X."/>
            <person name="Lu F.H."/>
            <person name="Bevan M.W."/>
            <person name="Leroy P."/>
            <person name="Li P."/>
            <person name="You F.M."/>
            <person name="Sun Q."/>
            <person name="Liu Z."/>
            <person name="Lyons E."/>
            <person name="Wicker T."/>
            <person name="Salzberg S.L."/>
            <person name="Devos K.M."/>
            <person name="Dvorak J."/>
        </authorList>
    </citation>
    <scope>NUCLEOTIDE SEQUENCE [LARGE SCALE GENOMIC DNA]</scope>
    <source>
        <strain evidence="2">cv. AL8/78</strain>
    </source>
</reference>
<feature type="compositionally biased region" description="Basic and acidic residues" evidence="1">
    <location>
        <begin position="264"/>
        <end position="273"/>
    </location>
</feature>
<feature type="compositionally biased region" description="Basic and acidic residues" evidence="1">
    <location>
        <begin position="351"/>
        <end position="363"/>
    </location>
</feature>
<keyword evidence="3" id="KW-1185">Reference proteome</keyword>
<reference evidence="3" key="1">
    <citation type="journal article" date="2014" name="Science">
        <title>Ancient hybridizations among the ancestral genomes of bread wheat.</title>
        <authorList>
            <consortium name="International Wheat Genome Sequencing Consortium,"/>
            <person name="Marcussen T."/>
            <person name="Sandve S.R."/>
            <person name="Heier L."/>
            <person name="Spannagl M."/>
            <person name="Pfeifer M."/>
            <person name="Jakobsen K.S."/>
            <person name="Wulff B.B."/>
            <person name="Steuernagel B."/>
            <person name="Mayer K.F."/>
            <person name="Olsen O.A."/>
        </authorList>
    </citation>
    <scope>NUCLEOTIDE SEQUENCE [LARGE SCALE GENOMIC DNA]</scope>
    <source>
        <strain evidence="3">cv. AL8/78</strain>
    </source>
</reference>
<reference evidence="2" key="4">
    <citation type="submission" date="2019-03" db="UniProtKB">
        <authorList>
            <consortium name="EnsemblPlants"/>
        </authorList>
    </citation>
    <scope>IDENTIFICATION</scope>
</reference>
<sequence>PSAAPSMHQNHLDTDTQSLLAVVDPVLADTESADVRPALVVPPQAAAASPPPTLVAAPDLAQATPQPQEEGSASTSTTLLPLPAMVAAASPPPPLAGSDAEQGLQQLSRVLASLGYNELASEAPLLALAPPLARWPGAITVFAAPDVFVQALVPHVLAPRPPRAAHRHGLLPLLRARRRGHHEDPLRLRRLLHPGPHRAGPLRHPLRQDLRRWRRGVPPRALQRRPLRRPRHPRLPAPAHALLLRRPAPPPPHRHRPLRRRLRGDRCLRGAHHDPRRHRAPPRPGLRLHGAGHARPARRAREVRQPDALRARRPGHLRRRRPPLRLSVALPHRPRPPPHPRRPPSPPPWHDTPHAGRRGPEPRRHQRRRLRLGLQLRRQHQLHADQGARRGGQLPHRRPRRLHAVPPPPPRQPRRLRRPDEQHLRRRGTLRRPPLLSDDLSQGP</sequence>
<feature type="compositionally biased region" description="Basic residues" evidence="1">
    <location>
        <begin position="252"/>
        <end position="263"/>
    </location>
</feature>
<feature type="compositionally biased region" description="Basic and acidic residues" evidence="1">
    <location>
        <begin position="299"/>
        <end position="310"/>
    </location>
</feature>
<feature type="compositionally biased region" description="Basic residues" evidence="1">
    <location>
        <begin position="311"/>
        <end position="323"/>
    </location>
</feature>
<reference evidence="3" key="2">
    <citation type="journal article" date="2017" name="Nat. Plants">
        <title>The Aegilops tauschii genome reveals multiple impacts of transposons.</title>
        <authorList>
            <person name="Zhao G."/>
            <person name="Zou C."/>
            <person name="Li K."/>
            <person name="Wang K."/>
            <person name="Li T."/>
            <person name="Gao L."/>
            <person name="Zhang X."/>
            <person name="Wang H."/>
            <person name="Yang Z."/>
            <person name="Liu X."/>
            <person name="Jiang W."/>
            <person name="Mao L."/>
            <person name="Kong X."/>
            <person name="Jiao Y."/>
            <person name="Jia J."/>
        </authorList>
    </citation>
    <scope>NUCLEOTIDE SEQUENCE [LARGE SCALE GENOMIC DNA]</scope>
    <source>
        <strain evidence="3">cv. AL8/78</strain>
    </source>
</reference>
<feature type="compositionally biased region" description="Basic residues" evidence="1">
    <location>
        <begin position="191"/>
        <end position="205"/>
    </location>
</feature>
<feature type="compositionally biased region" description="Basic residues" evidence="1">
    <location>
        <begin position="364"/>
        <end position="381"/>
    </location>
</feature>
<dbReference type="PANTHER" id="PTHR33985">
    <property type="entry name" value="OS02G0491300 PROTEIN-RELATED"/>
    <property type="match status" value="1"/>
</dbReference>
<feature type="compositionally biased region" description="Basic residues" evidence="1">
    <location>
        <begin position="212"/>
        <end position="234"/>
    </location>
</feature>